<dbReference type="STRING" id="227084.SAMN05421855_101509"/>
<dbReference type="SUPFAM" id="SSF48452">
    <property type="entry name" value="TPR-like"/>
    <property type="match status" value="2"/>
</dbReference>
<protein>
    <submittedName>
        <fullName evidence="2">Tetratricopeptide repeat-containing protein</fullName>
    </submittedName>
</protein>
<organism evidence="2 3">
    <name type="scientific">Ulvibacter litoralis</name>
    <dbReference type="NCBI Taxonomy" id="227084"/>
    <lineage>
        <taxon>Bacteria</taxon>
        <taxon>Pseudomonadati</taxon>
        <taxon>Bacteroidota</taxon>
        <taxon>Flavobacteriia</taxon>
        <taxon>Flavobacteriales</taxon>
        <taxon>Flavobacteriaceae</taxon>
        <taxon>Ulvibacter</taxon>
    </lineage>
</organism>
<evidence type="ECO:0000256" key="1">
    <source>
        <dbReference type="PROSITE-ProRule" id="PRU00339"/>
    </source>
</evidence>
<dbReference type="PROSITE" id="PS50005">
    <property type="entry name" value="TPR"/>
    <property type="match status" value="1"/>
</dbReference>
<dbReference type="Pfam" id="PF13176">
    <property type="entry name" value="TPR_7"/>
    <property type="match status" value="1"/>
</dbReference>
<dbReference type="SMART" id="SM00028">
    <property type="entry name" value="TPR"/>
    <property type="match status" value="5"/>
</dbReference>
<keyword evidence="1" id="KW-0802">TPR repeat</keyword>
<accession>A0A1G7CQR9</accession>
<dbReference type="Gene3D" id="1.25.40.10">
    <property type="entry name" value="Tetratricopeptide repeat domain"/>
    <property type="match status" value="2"/>
</dbReference>
<gene>
    <name evidence="2" type="ORF">SAMN05421855_101509</name>
</gene>
<feature type="repeat" description="TPR" evidence="1">
    <location>
        <begin position="124"/>
        <end position="157"/>
    </location>
</feature>
<reference evidence="2 3" key="1">
    <citation type="submission" date="2016-10" db="EMBL/GenBank/DDBJ databases">
        <authorList>
            <person name="de Groot N.N."/>
        </authorList>
    </citation>
    <scope>NUCLEOTIDE SEQUENCE [LARGE SCALE GENOMIC DNA]</scope>
    <source>
        <strain evidence="2 3">DSM 16195</strain>
    </source>
</reference>
<evidence type="ECO:0000313" key="3">
    <source>
        <dbReference type="Proteomes" id="UP000199321"/>
    </source>
</evidence>
<proteinExistence type="predicted"/>
<dbReference type="RefSeq" id="WP_093140062.1">
    <property type="nucleotide sequence ID" value="NZ_BMWO01000001.1"/>
</dbReference>
<dbReference type="InterPro" id="IPR019734">
    <property type="entry name" value="TPR_rpt"/>
</dbReference>
<dbReference type="PANTHER" id="PTHR10098">
    <property type="entry name" value="RAPSYN-RELATED"/>
    <property type="match status" value="1"/>
</dbReference>
<keyword evidence="3" id="KW-1185">Reference proteome</keyword>
<sequence length="378" mass="43382">MLFKFKGLFLLILLFAVPAIGQQRAIDSLTFLLQKETNPERTIELLGTIGERYFDSQIYHDSAFYYTEKAYSLAKEHDNEDEEGRALFNLGLIYTSLGNFEMALQKYKATRDIVLKLGDSRNLSVIYSNIGGLYLDMKDFPNAKDNYERAIEISLRENDSIGLAIDYINLGETSFLNGEIETSRSYLERSLELLELLEMDFASVHLNYGRVFLALQNQEEAKKEALLSLKLAKEDDNLKAVSEASELLYTLYKQEENYEEALTYYKEHAVLRDSLRTAKELSKVEILELNSELSKNREKLALASQKTTLTNFIYILVAIGAVLITVLLFRQLKIIRISKEMQAVQEKLLKEELEHRKVAKSNRNATSFDATLAQDREL</sequence>
<dbReference type="EMBL" id="FNBA01000001">
    <property type="protein sequence ID" value="SDE41649.1"/>
    <property type="molecule type" value="Genomic_DNA"/>
</dbReference>
<dbReference type="OrthoDB" id="9805474at2"/>
<name>A0A1G7CQR9_9FLAO</name>
<dbReference type="AlphaFoldDB" id="A0A1G7CQR9"/>
<dbReference type="Proteomes" id="UP000199321">
    <property type="component" value="Unassembled WGS sequence"/>
</dbReference>
<dbReference type="Pfam" id="PF13424">
    <property type="entry name" value="TPR_12"/>
    <property type="match status" value="1"/>
</dbReference>
<dbReference type="InterPro" id="IPR011990">
    <property type="entry name" value="TPR-like_helical_dom_sf"/>
</dbReference>
<evidence type="ECO:0000313" key="2">
    <source>
        <dbReference type="EMBL" id="SDE41649.1"/>
    </source>
</evidence>